<keyword evidence="7 10" id="KW-0560">Oxidoreductase</keyword>
<dbReference type="InterPro" id="IPR044944">
    <property type="entry name" value="NOS_dom_3"/>
</dbReference>
<evidence type="ECO:0000256" key="4">
    <source>
        <dbReference type="ARBA" id="ARBA00018859"/>
    </source>
</evidence>
<evidence type="ECO:0000313" key="13">
    <source>
        <dbReference type="Proteomes" id="UP001595748"/>
    </source>
</evidence>
<dbReference type="Gene3D" id="3.90.440.10">
    <property type="entry name" value="Nitric Oxide Synthase,Heme Domain,Chain A domain 2"/>
    <property type="match status" value="1"/>
</dbReference>
<dbReference type="InterPro" id="IPR004030">
    <property type="entry name" value="NOS_N"/>
</dbReference>
<dbReference type="InterPro" id="IPR017142">
    <property type="entry name" value="Nitric_oxide_synthase_Oase-su"/>
</dbReference>
<feature type="domain" description="Nitric oxide synthase (NOS)" evidence="11">
    <location>
        <begin position="75"/>
        <end position="82"/>
    </location>
</feature>
<evidence type="ECO:0000256" key="1">
    <source>
        <dbReference type="ARBA" id="ARBA00001971"/>
    </source>
</evidence>
<evidence type="ECO:0000256" key="9">
    <source>
        <dbReference type="ARBA" id="ARBA00048713"/>
    </source>
</evidence>
<dbReference type="InterPro" id="IPR044940">
    <property type="entry name" value="NOS_dom_2"/>
</dbReference>
<organism evidence="12 13">
    <name type="scientific">Deinococcus antarcticus</name>
    <dbReference type="NCBI Taxonomy" id="1298767"/>
    <lineage>
        <taxon>Bacteria</taxon>
        <taxon>Thermotogati</taxon>
        <taxon>Deinococcota</taxon>
        <taxon>Deinococci</taxon>
        <taxon>Deinococcales</taxon>
        <taxon>Deinococcaceae</taxon>
        <taxon>Deinococcus</taxon>
    </lineage>
</organism>
<comment type="subunit">
    <text evidence="10">Homodimer.</text>
</comment>
<evidence type="ECO:0000256" key="7">
    <source>
        <dbReference type="ARBA" id="ARBA00023002"/>
    </source>
</evidence>
<comment type="caution">
    <text evidence="12">The sequence shown here is derived from an EMBL/GenBank/DDBJ whole genome shotgun (WGS) entry which is preliminary data.</text>
</comment>
<keyword evidence="6 10" id="KW-0479">Metal-binding</keyword>
<sequence length="376" mass="41736">MCAALPTAPPPAPLAETLAFLDQFYDELPQADPARLTRSERLKAAAQEYHDGGRFTPTSEELTFGARVAWRNSTRCIGRLFWPALQVRDLRHVTCPDEVFAHLLAHLQDAYHGGAILPVMSVFGEGVEILNPQLLRYAGYRQPNGEVIGDPENVALTEAVMSLGWRGAGTPFDVLPLALRSAGWGPQVHLFPLPSQAVQEVTICHPEYPQLGDLGLRWPALPVISDAALHLGGATFGCVPFNGWYMQTEIAARNLTDETRYNLLPRVAGALGLDTRHERTLWRDRALLELNVAVLHSFRQAGVKIVDHHSAARQFQRFQVREARAGREVRGRWSWLIPPMSPATTPVWREVLNPRELRPNFTRRPAGGCPLGGKTP</sequence>
<comment type="catalytic activity">
    <reaction evidence="9">
        <text>3 reduced [flavodoxin] + 2 L-arginine + 4 O2 = 3 oxidized [flavodoxin] + 2 L-citrulline + 2 nitric oxide + 4 H2O + 5 H(+)</text>
        <dbReference type="Rhea" id="RHEA:52324"/>
        <dbReference type="Rhea" id="RHEA-COMP:10622"/>
        <dbReference type="Rhea" id="RHEA-COMP:10623"/>
        <dbReference type="ChEBI" id="CHEBI:15377"/>
        <dbReference type="ChEBI" id="CHEBI:15378"/>
        <dbReference type="ChEBI" id="CHEBI:15379"/>
        <dbReference type="ChEBI" id="CHEBI:16480"/>
        <dbReference type="ChEBI" id="CHEBI:32682"/>
        <dbReference type="ChEBI" id="CHEBI:57618"/>
        <dbReference type="ChEBI" id="CHEBI:57743"/>
        <dbReference type="ChEBI" id="CHEBI:58210"/>
        <dbReference type="EC" id="1.14.14.47"/>
    </reaction>
</comment>
<dbReference type="Gene3D" id="3.90.1230.10">
    <property type="entry name" value="Nitric Oxide Synthase, Chain A, domain 3"/>
    <property type="match status" value="1"/>
</dbReference>
<comment type="miscellaneous">
    <text evidence="10">This protein is similar to the oxygenase domain of eukaryotic nitric oxide synthases but lacks the reductase domain which, in eukaryotes, is responsible for transfer of electrons to the ferric heme during nitric oxide synthesis.</text>
</comment>
<comment type="function">
    <text evidence="10">Catalyzes the production of nitric oxide.</text>
</comment>
<reference evidence="13" key="1">
    <citation type="journal article" date="2019" name="Int. J. Syst. Evol. Microbiol.">
        <title>The Global Catalogue of Microorganisms (GCM) 10K type strain sequencing project: providing services to taxonomists for standard genome sequencing and annotation.</title>
        <authorList>
            <consortium name="The Broad Institute Genomics Platform"/>
            <consortium name="The Broad Institute Genome Sequencing Center for Infectious Disease"/>
            <person name="Wu L."/>
            <person name="Ma J."/>
        </authorList>
    </citation>
    <scope>NUCLEOTIDE SEQUENCE [LARGE SCALE GENOMIC DNA]</scope>
    <source>
        <strain evidence="13">CCTCC AB 2013263</strain>
    </source>
</reference>
<dbReference type="InterPro" id="IPR050607">
    <property type="entry name" value="NOS"/>
</dbReference>
<dbReference type="RefSeq" id="WP_380076187.1">
    <property type="nucleotide sequence ID" value="NZ_JBHRZF010000043.1"/>
</dbReference>
<evidence type="ECO:0000313" key="12">
    <source>
        <dbReference type="EMBL" id="MFC3860035.1"/>
    </source>
</evidence>
<dbReference type="InterPro" id="IPR036119">
    <property type="entry name" value="NOS_N_sf"/>
</dbReference>
<evidence type="ECO:0000256" key="2">
    <source>
        <dbReference type="ARBA" id="ARBA00005411"/>
    </source>
</evidence>
<dbReference type="PANTHER" id="PTHR43410">
    <property type="entry name" value="NITRIC OXIDE SYNTHASE OXYGENASE"/>
    <property type="match status" value="1"/>
</dbReference>
<dbReference type="EC" id="1.14.14.47" evidence="3 10"/>
<gene>
    <name evidence="12" type="ORF">ACFOPQ_04565</name>
</gene>
<dbReference type="InterPro" id="IPR044943">
    <property type="entry name" value="NOS_dom_1"/>
</dbReference>
<evidence type="ECO:0000256" key="3">
    <source>
        <dbReference type="ARBA" id="ARBA00012735"/>
    </source>
</evidence>
<evidence type="ECO:0000259" key="11">
    <source>
        <dbReference type="PROSITE" id="PS60001"/>
    </source>
</evidence>
<comment type="similarity">
    <text evidence="2 10">Belongs to the NOS family. Bacterial NOS oxygenase subfamily.</text>
</comment>
<protein>
    <recommendedName>
        <fullName evidence="4 10">Nitric oxide synthase oxygenase</fullName>
        <ecNumber evidence="3 10">1.14.14.47</ecNumber>
    </recommendedName>
</protein>
<evidence type="ECO:0000256" key="8">
    <source>
        <dbReference type="ARBA" id="ARBA00023004"/>
    </source>
</evidence>
<evidence type="ECO:0000256" key="6">
    <source>
        <dbReference type="ARBA" id="ARBA00022723"/>
    </source>
</evidence>
<dbReference type="PIRSF" id="PIRSF037219">
    <property type="entry name" value="NOS_oxygenase"/>
    <property type="match status" value="1"/>
</dbReference>
<evidence type="ECO:0000256" key="10">
    <source>
        <dbReference type="PIRNR" id="PIRNR037219"/>
    </source>
</evidence>
<proteinExistence type="inferred from homology"/>
<evidence type="ECO:0000256" key="5">
    <source>
        <dbReference type="ARBA" id="ARBA00022617"/>
    </source>
</evidence>
<keyword evidence="5 10" id="KW-0349">Heme</keyword>
<dbReference type="Pfam" id="PF02898">
    <property type="entry name" value="NO_synthase"/>
    <property type="match status" value="1"/>
</dbReference>
<dbReference type="Gene3D" id="3.90.340.10">
    <property type="entry name" value="Nitric Oxide Synthase, Chain A, domain 1"/>
    <property type="match status" value="1"/>
</dbReference>
<dbReference type="PANTHER" id="PTHR43410:SF1">
    <property type="entry name" value="NITRIC OXIDE SYNTHASE"/>
    <property type="match status" value="1"/>
</dbReference>
<name>A0ABV8A707_9DEIO</name>
<dbReference type="SUPFAM" id="SSF56512">
    <property type="entry name" value="Nitric oxide (NO) synthase oxygenase domain"/>
    <property type="match status" value="1"/>
</dbReference>
<keyword evidence="8 10" id="KW-0408">Iron</keyword>
<dbReference type="Proteomes" id="UP001595748">
    <property type="component" value="Unassembled WGS sequence"/>
</dbReference>
<comment type="cofactor">
    <cofactor evidence="1 10">
        <name>heme</name>
        <dbReference type="ChEBI" id="CHEBI:30413"/>
    </cofactor>
</comment>
<keyword evidence="13" id="KW-1185">Reference proteome</keyword>
<dbReference type="EMBL" id="JBHRZF010000043">
    <property type="protein sequence ID" value="MFC3860035.1"/>
    <property type="molecule type" value="Genomic_DNA"/>
</dbReference>
<dbReference type="PROSITE" id="PS60001">
    <property type="entry name" value="NOS"/>
    <property type="match status" value="1"/>
</dbReference>
<accession>A0ABV8A707</accession>